<evidence type="ECO:0000256" key="1">
    <source>
        <dbReference type="SAM" id="Phobius"/>
    </source>
</evidence>
<comment type="caution">
    <text evidence="3">The sequence shown here is derived from an EMBL/GenBank/DDBJ whole genome shotgun (WGS) entry which is preliminary data.</text>
</comment>
<keyword evidence="1" id="KW-0472">Membrane</keyword>
<dbReference type="AlphaFoldDB" id="A0A371I5I5"/>
<dbReference type="EMBL" id="QJKJ01000872">
    <property type="protein sequence ID" value="RDY10285.1"/>
    <property type="molecule type" value="Genomic_DNA"/>
</dbReference>
<protein>
    <recommendedName>
        <fullName evidence="2">Retrovirus-related Pol polyprotein from transposon TNT 1-94-like beta-barrel domain-containing protein</fullName>
    </recommendedName>
</protein>
<feature type="transmembrane region" description="Helical" evidence="1">
    <location>
        <begin position="116"/>
        <end position="133"/>
    </location>
</feature>
<evidence type="ECO:0000313" key="3">
    <source>
        <dbReference type="EMBL" id="RDY10285.1"/>
    </source>
</evidence>
<feature type="domain" description="Retrovirus-related Pol polyprotein from transposon TNT 1-94-like beta-barrel" evidence="2">
    <location>
        <begin position="187"/>
        <end position="255"/>
    </location>
</feature>
<dbReference type="Proteomes" id="UP000257109">
    <property type="component" value="Unassembled WGS sequence"/>
</dbReference>
<keyword evidence="1" id="KW-0812">Transmembrane</keyword>
<keyword evidence="1" id="KW-1133">Transmembrane helix</keyword>
<organism evidence="3 4">
    <name type="scientific">Mucuna pruriens</name>
    <name type="common">Velvet bean</name>
    <name type="synonym">Dolichos pruriens</name>
    <dbReference type="NCBI Taxonomy" id="157652"/>
    <lineage>
        <taxon>Eukaryota</taxon>
        <taxon>Viridiplantae</taxon>
        <taxon>Streptophyta</taxon>
        <taxon>Embryophyta</taxon>
        <taxon>Tracheophyta</taxon>
        <taxon>Spermatophyta</taxon>
        <taxon>Magnoliopsida</taxon>
        <taxon>eudicotyledons</taxon>
        <taxon>Gunneridae</taxon>
        <taxon>Pentapetalae</taxon>
        <taxon>rosids</taxon>
        <taxon>fabids</taxon>
        <taxon>Fabales</taxon>
        <taxon>Fabaceae</taxon>
        <taxon>Papilionoideae</taxon>
        <taxon>50 kb inversion clade</taxon>
        <taxon>NPAAA clade</taxon>
        <taxon>indigoferoid/millettioid clade</taxon>
        <taxon>Phaseoleae</taxon>
        <taxon>Mucuna</taxon>
    </lineage>
</organism>
<evidence type="ECO:0000313" key="4">
    <source>
        <dbReference type="Proteomes" id="UP000257109"/>
    </source>
</evidence>
<reference evidence="3" key="1">
    <citation type="submission" date="2018-05" db="EMBL/GenBank/DDBJ databases">
        <title>Draft genome of Mucuna pruriens seed.</title>
        <authorList>
            <person name="Nnadi N.E."/>
            <person name="Vos R."/>
            <person name="Hasami M.H."/>
            <person name="Devisetty U.K."/>
            <person name="Aguiy J.C."/>
        </authorList>
    </citation>
    <scope>NUCLEOTIDE SEQUENCE [LARGE SCALE GENOMIC DNA]</scope>
    <source>
        <strain evidence="3">JCA_2017</strain>
    </source>
</reference>
<sequence>MEDVHVIEKILCFSTTKFDFVVCAIEESNDLELMIMNQLMGSLQAYEERFKRRHKKPSEQVLNAKAALKENGGENEEEEEEIMTIFITMKVVINPLEVVEEEKVVIILVKQLKGGMINLMLNVIIIISMVIFLGNVKPMLNIIITISMAIFLGIVEVMLEKRPILLVITKKMKSQHYYLTMEQVITCDYKEKFVELEEKVKGNVSFGDSSKVQIQGKGTILIFLRVGSHKLIKDVYYAPKLRSNILSLGQLVEKDNCLLLKDQNSNLVAKVFMSKK</sequence>
<evidence type="ECO:0000259" key="2">
    <source>
        <dbReference type="Pfam" id="PF22936"/>
    </source>
</evidence>
<feature type="transmembrane region" description="Helical" evidence="1">
    <location>
        <begin position="139"/>
        <end position="159"/>
    </location>
</feature>
<name>A0A371I5I5_MUCPR</name>
<keyword evidence="4" id="KW-1185">Reference proteome</keyword>
<feature type="non-terminal residue" evidence="3">
    <location>
        <position position="1"/>
    </location>
</feature>
<accession>A0A371I5I5</accession>
<dbReference type="OrthoDB" id="7691805at2759"/>
<dbReference type="Pfam" id="PF22936">
    <property type="entry name" value="Pol_BBD"/>
    <property type="match status" value="1"/>
</dbReference>
<gene>
    <name evidence="3" type="ORF">CR513_05223</name>
</gene>
<proteinExistence type="predicted"/>
<dbReference type="InterPro" id="IPR054722">
    <property type="entry name" value="PolX-like_BBD"/>
</dbReference>